<keyword evidence="4" id="KW-1185">Reference proteome</keyword>
<sequence length="119" mass="13450">MEINRGSAELRARAIMLLLLVALADPKSTSIIEFLKRSAVEIHELAFQLICSFQDNVCYSVLQPSLMHFGLKPINGFCEGYTIYTLFILMTLAVTKAWNPLISMLKQEWEGFCNGMKSD</sequence>
<comment type="caution">
    <text evidence="2">The sequence shown here is derived from an EMBL/GenBank/DDBJ whole genome shotgun (WGS) entry which is preliminary data.</text>
</comment>
<organism evidence="2 4">
    <name type="scientific">Puccinia graminis f. sp. tritici</name>
    <dbReference type="NCBI Taxonomy" id="56615"/>
    <lineage>
        <taxon>Eukaryota</taxon>
        <taxon>Fungi</taxon>
        <taxon>Dikarya</taxon>
        <taxon>Basidiomycota</taxon>
        <taxon>Pucciniomycotina</taxon>
        <taxon>Pucciniomycetes</taxon>
        <taxon>Pucciniales</taxon>
        <taxon>Pucciniaceae</taxon>
        <taxon>Puccinia</taxon>
    </lineage>
</organism>
<dbReference type="Proteomes" id="UP000324748">
    <property type="component" value="Unassembled WGS sequence"/>
</dbReference>
<gene>
    <name evidence="2" type="ORF">PGT21_031682</name>
    <name evidence="3" type="ORF">PGTUg99_004420</name>
</gene>
<protein>
    <submittedName>
        <fullName evidence="2">Uncharacterized protein</fullName>
    </submittedName>
</protein>
<dbReference type="AlphaFoldDB" id="A0A5B0Q7I6"/>
<evidence type="ECO:0000313" key="3">
    <source>
        <dbReference type="EMBL" id="KAA1130716.1"/>
    </source>
</evidence>
<proteinExistence type="predicted"/>
<evidence type="ECO:0000313" key="4">
    <source>
        <dbReference type="Proteomes" id="UP000324748"/>
    </source>
</evidence>
<feature type="signal peptide" evidence="1">
    <location>
        <begin position="1"/>
        <end position="24"/>
    </location>
</feature>
<evidence type="ECO:0000313" key="2">
    <source>
        <dbReference type="EMBL" id="KAA1109029.1"/>
    </source>
</evidence>
<dbReference type="EMBL" id="VDEP01000106">
    <property type="protein sequence ID" value="KAA1130716.1"/>
    <property type="molecule type" value="Genomic_DNA"/>
</dbReference>
<name>A0A5B0Q7I6_PUCGR</name>
<reference evidence="4 5" key="1">
    <citation type="submission" date="2019-05" db="EMBL/GenBank/DDBJ databases">
        <title>Emergence of the Ug99 lineage of the wheat stem rust pathogen through somatic hybridization.</title>
        <authorList>
            <person name="Li F."/>
            <person name="Upadhyaya N.M."/>
            <person name="Sperschneider J."/>
            <person name="Matny O."/>
            <person name="Nguyen-Phuc H."/>
            <person name="Mago R."/>
            <person name="Raley C."/>
            <person name="Miller M.E."/>
            <person name="Silverstein K.A.T."/>
            <person name="Henningsen E."/>
            <person name="Hirsch C.D."/>
            <person name="Visser B."/>
            <person name="Pretorius Z.A."/>
            <person name="Steffenson B.J."/>
            <person name="Schwessinger B."/>
            <person name="Dodds P.N."/>
            <person name="Figueroa M."/>
        </authorList>
    </citation>
    <scope>NUCLEOTIDE SEQUENCE [LARGE SCALE GENOMIC DNA]</scope>
    <source>
        <strain evidence="2">21-0</strain>
        <strain evidence="3 5">Ug99</strain>
    </source>
</reference>
<accession>A0A5B0Q7I6</accession>
<feature type="chain" id="PRO_5036137927" evidence="1">
    <location>
        <begin position="25"/>
        <end position="119"/>
    </location>
</feature>
<evidence type="ECO:0000256" key="1">
    <source>
        <dbReference type="SAM" id="SignalP"/>
    </source>
</evidence>
<keyword evidence="1" id="KW-0732">Signal</keyword>
<dbReference type="EMBL" id="VSWC01000028">
    <property type="protein sequence ID" value="KAA1109029.1"/>
    <property type="molecule type" value="Genomic_DNA"/>
</dbReference>
<evidence type="ECO:0000313" key="5">
    <source>
        <dbReference type="Proteomes" id="UP000325313"/>
    </source>
</evidence>
<dbReference type="OrthoDB" id="10383790at2759"/>
<dbReference type="Proteomes" id="UP000325313">
    <property type="component" value="Unassembled WGS sequence"/>
</dbReference>